<organism evidence="7 8">
    <name type="scientific">Clathrus columnatus</name>
    <dbReference type="NCBI Taxonomy" id="1419009"/>
    <lineage>
        <taxon>Eukaryota</taxon>
        <taxon>Fungi</taxon>
        <taxon>Dikarya</taxon>
        <taxon>Basidiomycota</taxon>
        <taxon>Agaricomycotina</taxon>
        <taxon>Agaricomycetes</taxon>
        <taxon>Phallomycetidae</taxon>
        <taxon>Phallales</taxon>
        <taxon>Clathraceae</taxon>
        <taxon>Clathrus</taxon>
    </lineage>
</organism>
<comment type="similarity">
    <text evidence="1">Belongs to the protein-tyrosine phosphatase family. Non-receptor class subfamily.</text>
</comment>
<feature type="compositionally biased region" description="Polar residues" evidence="3">
    <location>
        <begin position="857"/>
        <end position="866"/>
    </location>
</feature>
<evidence type="ECO:0000313" key="7">
    <source>
        <dbReference type="EMBL" id="GJJ13873.1"/>
    </source>
</evidence>
<evidence type="ECO:0000259" key="6">
    <source>
        <dbReference type="PROSITE" id="PS50206"/>
    </source>
</evidence>
<dbReference type="InterPro" id="IPR000387">
    <property type="entry name" value="Tyr_Pase_dom"/>
</dbReference>
<dbReference type="PRINTS" id="PR00700">
    <property type="entry name" value="PRTYPHPHTASE"/>
</dbReference>
<feature type="region of interest" description="Disordered" evidence="3">
    <location>
        <begin position="1225"/>
        <end position="1392"/>
    </location>
</feature>
<name>A0AAV5AME8_9AGAM</name>
<keyword evidence="8" id="KW-1185">Reference proteome</keyword>
<feature type="compositionally biased region" description="Polar residues" evidence="3">
    <location>
        <begin position="873"/>
        <end position="885"/>
    </location>
</feature>
<dbReference type="PROSITE" id="PS00383">
    <property type="entry name" value="TYR_PHOSPHATASE_1"/>
    <property type="match status" value="1"/>
</dbReference>
<dbReference type="Gene3D" id="1.10.3450.40">
    <property type="entry name" value="Signal recognition particle, SRP68 subunit, RNA-binding domain"/>
    <property type="match status" value="1"/>
</dbReference>
<dbReference type="SMART" id="SM00404">
    <property type="entry name" value="PTPc_motif"/>
    <property type="match status" value="1"/>
</dbReference>
<dbReference type="Gene3D" id="3.90.190.10">
    <property type="entry name" value="Protein tyrosine phosphatase superfamily"/>
    <property type="match status" value="1"/>
</dbReference>
<dbReference type="PANTHER" id="PTHR19134:SF561">
    <property type="entry name" value="PROTEIN TYROSINE PHOSPHATASE 36E, ISOFORM A"/>
    <property type="match status" value="1"/>
</dbReference>
<dbReference type="GO" id="GO:0004725">
    <property type="term" value="F:protein tyrosine phosphatase activity"/>
    <property type="evidence" value="ECO:0007669"/>
    <property type="project" value="UniProtKB-EC"/>
</dbReference>
<dbReference type="InterPro" id="IPR036873">
    <property type="entry name" value="Rhodanese-like_dom_sf"/>
</dbReference>
<feature type="compositionally biased region" description="Low complexity" evidence="3">
    <location>
        <begin position="1282"/>
        <end position="1308"/>
    </location>
</feature>
<dbReference type="GO" id="GO:0005786">
    <property type="term" value="C:signal recognition particle, endoplasmic reticulum targeting"/>
    <property type="evidence" value="ECO:0007669"/>
    <property type="project" value="InterPro"/>
</dbReference>
<feature type="compositionally biased region" description="Low complexity" evidence="3">
    <location>
        <begin position="1351"/>
        <end position="1368"/>
    </location>
</feature>
<evidence type="ECO:0000256" key="2">
    <source>
        <dbReference type="ARBA" id="ARBA00013064"/>
    </source>
</evidence>
<feature type="domain" description="Tyrosine specific protein phosphatases" evidence="5">
    <location>
        <begin position="1171"/>
        <end position="1241"/>
    </location>
</feature>
<dbReference type="Pfam" id="PF00102">
    <property type="entry name" value="Y_phosphatase"/>
    <property type="match status" value="1"/>
</dbReference>
<dbReference type="SUPFAM" id="SSF52799">
    <property type="entry name" value="(Phosphotyrosine protein) phosphatases II"/>
    <property type="match status" value="1"/>
</dbReference>
<dbReference type="InterPro" id="IPR003595">
    <property type="entry name" value="Tyr_Pase_cat"/>
</dbReference>
<dbReference type="GO" id="GO:0030942">
    <property type="term" value="F:endoplasmic reticulum signal peptide binding"/>
    <property type="evidence" value="ECO:0007669"/>
    <property type="project" value="InterPro"/>
</dbReference>
<feature type="domain" description="Tyrosine-protein phosphatase" evidence="4">
    <location>
        <begin position="998"/>
        <end position="1220"/>
    </location>
</feature>
<dbReference type="InterPro" id="IPR038253">
    <property type="entry name" value="SRP68_N_sf"/>
</dbReference>
<reference evidence="7" key="1">
    <citation type="submission" date="2021-10" db="EMBL/GenBank/DDBJ databases">
        <title>De novo Genome Assembly of Clathrus columnatus (Basidiomycota, Fungi) Using Illumina and Nanopore Sequence Data.</title>
        <authorList>
            <person name="Ogiso-Tanaka E."/>
            <person name="Itagaki H."/>
            <person name="Hosoya T."/>
            <person name="Hosaka K."/>
        </authorList>
    </citation>
    <scope>NUCLEOTIDE SEQUENCE</scope>
    <source>
        <strain evidence="7">MO-923</strain>
    </source>
</reference>
<dbReference type="SMART" id="SM00194">
    <property type="entry name" value="PTPc"/>
    <property type="match status" value="1"/>
</dbReference>
<dbReference type="GO" id="GO:0005047">
    <property type="term" value="F:signal recognition particle binding"/>
    <property type="evidence" value="ECO:0007669"/>
    <property type="project" value="InterPro"/>
</dbReference>
<dbReference type="EC" id="3.1.3.48" evidence="2"/>
<feature type="compositionally biased region" description="Polar residues" evidence="3">
    <location>
        <begin position="1369"/>
        <end position="1382"/>
    </location>
</feature>
<dbReference type="GO" id="GO:0006614">
    <property type="term" value="P:SRP-dependent cotranslational protein targeting to membrane"/>
    <property type="evidence" value="ECO:0007669"/>
    <property type="project" value="InterPro"/>
</dbReference>
<evidence type="ECO:0000256" key="3">
    <source>
        <dbReference type="SAM" id="MobiDB-lite"/>
    </source>
</evidence>
<dbReference type="InterPro" id="IPR016130">
    <property type="entry name" value="Tyr_Pase_AS"/>
</dbReference>
<dbReference type="SUPFAM" id="SSF52821">
    <property type="entry name" value="Rhodanese/Cell cycle control phosphatase"/>
    <property type="match status" value="1"/>
</dbReference>
<feature type="compositionally biased region" description="Polar residues" evidence="3">
    <location>
        <begin position="1264"/>
        <end position="1275"/>
    </location>
</feature>
<dbReference type="InterPro" id="IPR029021">
    <property type="entry name" value="Prot-tyrosine_phosphatase-like"/>
</dbReference>
<evidence type="ECO:0000313" key="8">
    <source>
        <dbReference type="Proteomes" id="UP001050691"/>
    </source>
</evidence>
<dbReference type="InterPro" id="IPR001763">
    <property type="entry name" value="Rhodanese-like_dom"/>
</dbReference>
<evidence type="ECO:0000259" key="4">
    <source>
        <dbReference type="PROSITE" id="PS50055"/>
    </source>
</evidence>
<dbReference type="PROSITE" id="PS50056">
    <property type="entry name" value="TYR_PHOSPHATASE_2"/>
    <property type="match status" value="1"/>
</dbReference>
<dbReference type="Pfam" id="PF00581">
    <property type="entry name" value="Rhodanese"/>
    <property type="match status" value="1"/>
</dbReference>
<dbReference type="EMBL" id="BPWL01000009">
    <property type="protein sequence ID" value="GJJ13873.1"/>
    <property type="molecule type" value="Genomic_DNA"/>
</dbReference>
<accession>A0AAV5AME8</accession>
<evidence type="ECO:0000259" key="5">
    <source>
        <dbReference type="PROSITE" id="PS50056"/>
    </source>
</evidence>
<sequence>MTRGKGREFKKLSIDIPENAKDGHLHLLLFETERAWAHSQELNTVNGRHSTSRYRRSHWYLSRLLALAQSPALAISLTPHALVELLVYGLIHTARFNLRRVPRSVAPYYKLEHEPVPEKSGNITPYPLLHFSVAYALLDELERTAQISKEVALARAFKDEIGPEIRWCVHEFHDSPSDPEDEPEAELIRLVSKWKKREWDIEGIVGDIAPAFGTRIIPSYGKLVKDLHNQTTTVSERKDILEELIWEGKPIPVRNPEMVDVLLKVQDSLHKLKTDTSSEGLDLKTTEGKGKAARGRLTKYDGVLLSLSDAVDESRKLVEAQQTSGTNSSGRTKRDIGFMHSILTYLHLTYRIERDLILVSAISDQSVSNSNDAISVQSTTSCLHLLSGIMQSLMQALTLPIVDESANLSTGLSLRILHVKAQRTLHLAEIYAHQTQRRYAEAVTLTQRGQLHMREAKTMIRLLTGQVSPHLEFYPITTEMVSEMEARLAEFEEKCKREWFGYNGGVVRERKPEGKHEKPVFFDIAFNYVEPPIERLRKRAGLPPLAPGDEVSPVVVAPKAKAELEGQPEKIKEKEEEKVNRSGGLTGFLGSWELPEETTAMDIFSSQHEPHPSSANSTMATDPFAQEISRRFSQPMLTVRLSPITSANVAFSPSSASSVTTATVTRTITTPSFPEAKLVSLSLKPMSPISDPSDMAASPIDVATLTQVLDTPSALVLDIRPHASYARSRIYNAVSFSIPTTLLKRPAFSLDKLKDMLSSLSDRRRFSAWKSASRILVYDSDSRTIPEGSNVRGLLRKFQMEGFSGELNWLRGGFSSVWRERRSLVDESLLSPEGDDEVEDRGQRSLRVNELPLSAFHQSSTTTASQRPFPPARTSTHPPATQPLNSTRLLAANPFYDNIRQFRELEHGITERIRLRLPPAVLSRRNDLPFNWLKDIFDKADSDEGAESFAMQFYRIELRELRRLLGVMDYHARETPSMEAEFTKFPYSIKAAMEKGSKNRYTNIWPFEHTRVRLKSRYTGDDSDYINASFVQPIGTRRRYIATQGPLPTTYTDFWTLCWEQNIRMIVMLTKQIEGSTEKCGCYWRRGTYGPLQLELLSSSGEEIEVRGQLPSLGFDFGVPTSNPNLEKSIVRRTFLLSHSHYPHTPPRKVTQIQYLEWSDFDVPDDPRGLLKLMREVDTIRAESQQGGHLDPILLHCSAGIGRTGGYIMIDAILDGIRNEFTKSRNKSKRKEVINANLNFPRAGDPLSGSLKKPRGVSPGLKDSSGTESSNSQPSDESRNRSTSPIPSIPDSGSGSSSGSSLLPSFLPADGDSRGRLTASPPKIDSSIDDPDADQSMLVGALNKLKHSSPEHSSSSSTTTLPTGSNSSWVSGAKSTTATSFPLSKESSRSTSPLYDNEIFQARVGFDYTTPRLLNETASPRLLSSLQEPIQCVLEDMREQRMSLCQSLRQYVFVHRAIIEGALAIVDEHRQRRQLGSFSTGAEAVQWELLSSGKRLATPTELPMMDPNGAIKLVKRPSFSTISPAFLAWIFPGPLWFHSELIPLPNALTSLDERTKMAIWQLGNCYFLLGLISSLVFRAVRDALPNNPVAQEKIVQATLTALAIADVSQVAWLTGLGRQVYGPTKLTLLKAKAR</sequence>
<dbReference type="PANTHER" id="PTHR19134">
    <property type="entry name" value="RECEPTOR-TYPE TYROSINE-PROTEIN PHOSPHATASE"/>
    <property type="match status" value="1"/>
</dbReference>
<feature type="domain" description="Rhodanese" evidence="6">
    <location>
        <begin position="710"/>
        <end position="826"/>
    </location>
</feature>
<comment type="caution">
    <text evidence="7">The sequence shown here is derived from an EMBL/GenBank/DDBJ whole genome shotgun (WGS) entry which is preliminary data.</text>
</comment>
<dbReference type="InterPro" id="IPR050348">
    <property type="entry name" value="Protein-Tyr_Phosphatase"/>
</dbReference>
<dbReference type="InterPro" id="IPR000242">
    <property type="entry name" value="PTP_cat"/>
</dbReference>
<dbReference type="GO" id="GO:0008312">
    <property type="term" value="F:7S RNA binding"/>
    <property type="evidence" value="ECO:0007669"/>
    <property type="project" value="InterPro"/>
</dbReference>
<dbReference type="PROSITE" id="PS50206">
    <property type="entry name" value="RHODANESE_3"/>
    <property type="match status" value="1"/>
</dbReference>
<dbReference type="Proteomes" id="UP001050691">
    <property type="component" value="Unassembled WGS sequence"/>
</dbReference>
<feature type="region of interest" description="Disordered" evidence="3">
    <location>
        <begin position="857"/>
        <end position="885"/>
    </location>
</feature>
<proteinExistence type="inferred from homology"/>
<dbReference type="PROSITE" id="PS50055">
    <property type="entry name" value="TYR_PHOSPHATASE_PTP"/>
    <property type="match status" value="1"/>
</dbReference>
<dbReference type="Pfam" id="PF16969">
    <property type="entry name" value="SRP68"/>
    <property type="match status" value="1"/>
</dbReference>
<dbReference type="InterPro" id="IPR026258">
    <property type="entry name" value="SRP68"/>
</dbReference>
<evidence type="ECO:0000256" key="1">
    <source>
        <dbReference type="ARBA" id="ARBA00009649"/>
    </source>
</evidence>
<dbReference type="Gene3D" id="3.40.250.10">
    <property type="entry name" value="Rhodanese-like domain"/>
    <property type="match status" value="1"/>
</dbReference>
<protein>
    <recommendedName>
        <fullName evidence="2">protein-tyrosine-phosphatase</fullName>
        <ecNumber evidence="2">3.1.3.48</ecNumber>
    </recommendedName>
</protein>
<gene>
    <name evidence="7" type="ORF">Clacol_008130</name>
</gene>